<evidence type="ECO:0000313" key="11">
    <source>
        <dbReference type="Proteomes" id="UP000295937"/>
    </source>
</evidence>
<comment type="caution">
    <text evidence="10">The sequence shown here is derived from an EMBL/GenBank/DDBJ whole genome shotgun (WGS) entry which is preliminary data.</text>
</comment>
<keyword evidence="5 8" id="KW-0808">Transferase</keyword>
<evidence type="ECO:0000256" key="3">
    <source>
        <dbReference type="ARBA" id="ARBA00012327"/>
    </source>
</evidence>
<feature type="domain" description="Methyltransferase type 11" evidence="9">
    <location>
        <begin position="49"/>
        <end position="140"/>
    </location>
</feature>
<sequence length="253" mass="29062">MKLQINKQAVITAFDRAAINYNNYAVLQRLSGDILLKIAPSFFSGRLLLDAGCGTGWYSNIWRERGKFVIALDLSIEMLKQAQKNNSANYYIVGDIDYLPISNSSLDIIWSNLVVQWSSDLGRVLNQFNKTLKPNGYLLFSTLSEGSLKELHCAWSYIDNYYHVNEFLSKEEIFKICREKRLTCKSQVIIMHFPNALSAMRSLKGVGATHIHKKCRNSGILLRKNLNLLETYWPRDKHGFRLSYHLIYGVTNL</sequence>
<comment type="pathway">
    <text evidence="2 8">Cofactor biosynthesis; biotin biosynthesis.</text>
</comment>
<dbReference type="Pfam" id="PF08241">
    <property type="entry name" value="Methyltransf_11"/>
    <property type="match status" value="1"/>
</dbReference>
<dbReference type="InterPro" id="IPR029063">
    <property type="entry name" value="SAM-dependent_MTases_sf"/>
</dbReference>
<evidence type="ECO:0000313" key="10">
    <source>
        <dbReference type="EMBL" id="PPI88737.1"/>
    </source>
</evidence>
<dbReference type="InterPro" id="IPR013216">
    <property type="entry name" value="Methyltransf_11"/>
</dbReference>
<dbReference type="RefSeq" id="WP_136132164.1">
    <property type="nucleotide sequence ID" value="NZ_PDKR01000001.1"/>
</dbReference>
<keyword evidence="4 8" id="KW-0489">Methyltransferase</keyword>
<dbReference type="GO" id="GO:0008757">
    <property type="term" value="F:S-adenosylmethionine-dependent methyltransferase activity"/>
    <property type="evidence" value="ECO:0007669"/>
    <property type="project" value="InterPro"/>
</dbReference>
<comment type="similarity">
    <text evidence="8">Belongs to the methyltransferase superfamily.</text>
</comment>
<comment type="catalytic activity">
    <reaction evidence="1 8">
        <text>malonyl-[ACP] + S-adenosyl-L-methionine = malonyl-[ACP] methyl ester + S-adenosyl-L-homocysteine</text>
        <dbReference type="Rhea" id="RHEA:17105"/>
        <dbReference type="Rhea" id="RHEA-COMP:9623"/>
        <dbReference type="Rhea" id="RHEA-COMP:9954"/>
        <dbReference type="ChEBI" id="CHEBI:57856"/>
        <dbReference type="ChEBI" id="CHEBI:59789"/>
        <dbReference type="ChEBI" id="CHEBI:78449"/>
        <dbReference type="ChEBI" id="CHEBI:78845"/>
        <dbReference type="EC" id="2.1.1.197"/>
    </reaction>
</comment>
<dbReference type="NCBIfam" id="TIGR02072">
    <property type="entry name" value="BioC"/>
    <property type="match status" value="1"/>
</dbReference>
<dbReference type="EMBL" id="PDKR01000001">
    <property type="protein sequence ID" value="PPI88737.1"/>
    <property type="molecule type" value="Genomic_DNA"/>
</dbReference>
<dbReference type="SUPFAM" id="SSF53335">
    <property type="entry name" value="S-adenosyl-L-methionine-dependent methyltransferases"/>
    <property type="match status" value="1"/>
</dbReference>
<dbReference type="PANTHER" id="PTHR13090">
    <property type="entry name" value="ARGININE-HYDROXYLASE NDUFAF5, MITOCHONDRIAL"/>
    <property type="match status" value="1"/>
</dbReference>
<dbReference type="AlphaFoldDB" id="A0A2P5T2D1"/>
<accession>A0A2P5T2D1</accession>
<protein>
    <recommendedName>
        <fullName evidence="3 8">Malonyl-[acyl-carrier protein] O-methyltransferase</fullName>
        <shortName evidence="8">Malonyl-ACP O-methyltransferase</shortName>
        <ecNumber evidence="3 8">2.1.1.197</ecNumber>
    </recommendedName>
    <alternativeName>
        <fullName evidence="8">Biotin synthesis protein BioC</fullName>
    </alternativeName>
</protein>
<dbReference type="GO" id="GO:0032259">
    <property type="term" value="P:methylation"/>
    <property type="evidence" value="ECO:0007669"/>
    <property type="project" value="UniProtKB-KW"/>
</dbReference>
<dbReference type="Proteomes" id="UP000295937">
    <property type="component" value="Unassembled WGS sequence"/>
</dbReference>
<comment type="function">
    <text evidence="8">Converts the free carboxyl group of a malonyl-thioester to its methyl ester by transfer of a methyl group from S-adenosyl-L-methionine (SAM). It allows to synthesize pimeloyl-ACP via the fatty acid synthetic pathway.</text>
</comment>
<dbReference type="PANTHER" id="PTHR13090:SF1">
    <property type="entry name" value="ARGININE-HYDROXYLASE NDUFAF5, MITOCHONDRIAL"/>
    <property type="match status" value="1"/>
</dbReference>
<gene>
    <name evidence="8 10" type="primary">bioC</name>
    <name evidence="10" type="ORF">CRV09_00250</name>
</gene>
<name>A0A2P5T2D1_9GAMM</name>
<dbReference type="GO" id="GO:0102130">
    <property type="term" value="F:malonyl-CoA methyltransferase activity"/>
    <property type="evidence" value="ECO:0007669"/>
    <property type="project" value="UniProtKB-EC"/>
</dbReference>
<organism evidence="10 11">
    <name type="scientific">Candidatus Pantoea edessiphila</name>
    <dbReference type="NCBI Taxonomy" id="2044610"/>
    <lineage>
        <taxon>Bacteria</taxon>
        <taxon>Pseudomonadati</taxon>
        <taxon>Pseudomonadota</taxon>
        <taxon>Gammaproteobacteria</taxon>
        <taxon>Enterobacterales</taxon>
        <taxon>Erwiniaceae</taxon>
        <taxon>Pantoea</taxon>
    </lineage>
</organism>
<evidence type="ECO:0000256" key="6">
    <source>
        <dbReference type="ARBA" id="ARBA00022691"/>
    </source>
</evidence>
<evidence type="ECO:0000256" key="5">
    <source>
        <dbReference type="ARBA" id="ARBA00022679"/>
    </source>
</evidence>
<keyword evidence="6 8" id="KW-0949">S-adenosyl-L-methionine</keyword>
<evidence type="ECO:0000256" key="7">
    <source>
        <dbReference type="ARBA" id="ARBA00022756"/>
    </source>
</evidence>
<dbReference type="EC" id="2.1.1.197" evidence="3 8"/>
<dbReference type="HAMAP" id="MF_00835">
    <property type="entry name" value="BioC"/>
    <property type="match status" value="1"/>
</dbReference>
<evidence type="ECO:0000256" key="2">
    <source>
        <dbReference type="ARBA" id="ARBA00004746"/>
    </source>
</evidence>
<evidence type="ECO:0000256" key="8">
    <source>
        <dbReference type="HAMAP-Rule" id="MF_00835"/>
    </source>
</evidence>
<dbReference type="OrthoDB" id="9760689at2"/>
<evidence type="ECO:0000256" key="1">
    <source>
        <dbReference type="ARBA" id="ARBA00000852"/>
    </source>
</evidence>
<dbReference type="Gene3D" id="3.40.50.150">
    <property type="entry name" value="Vaccinia Virus protein VP39"/>
    <property type="match status" value="1"/>
</dbReference>
<dbReference type="CDD" id="cd02440">
    <property type="entry name" value="AdoMet_MTases"/>
    <property type="match status" value="1"/>
</dbReference>
<dbReference type="InterPro" id="IPR011814">
    <property type="entry name" value="BioC"/>
</dbReference>
<keyword evidence="7 8" id="KW-0093">Biotin biosynthesis</keyword>
<reference evidence="10 11" key="1">
    <citation type="journal article" date="2018" name="Genome Biol. Evol.">
        <title>Cladogenesis and Genomic Streamlining in Extracellular Endosymbionts of Tropical Stink Bugs.</title>
        <authorList>
            <person name="Otero-Bravo A."/>
            <person name="Goffredi S."/>
            <person name="Sabree Z.L."/>
        </authorList>
    </citation>
    <scope>NUCLEOTIDE SEQUENCE [LARGE SCALE GENOMIC DNA]</scope>
    <source>
        <strain evidence="10 11">SoEO</strain>
    </source>
</reference>
<dbReference type="GO" id="GO:0010340">
    <property type="term" value="F:carboxyl-O-methyltransferase activity"/>
    <property type="evidence" value="ECO:0007669"/>
    <property type="project" value="UniProtKB-UniRule"/>
</dbReference>
<evidence type="ECO:0000256" key="4">
    <source>
        <dbReference type="ARBA" id="ARBA00022603"/>
    </source>
</evidence>
<dbReference type="InterPro" id="IPR050602">
    <property type="entry name" value="Malonyl-ACP_OMT"/>
</dbReference>
<dbReference type="GO" id="GO:0009102">
    <property type="term" value="P:biotin biosynthetic process"/>
    <property type="evidence" value="ECO:0007669"/>
    <property type="project" value="UniProtKB-UniRule"/>
</dbReference>
<evidence type="ECO:0000259" key="9">
    <source>
        <dbReference type="Pfam" id="PF08241"/>
    </source>
</evidence>
<proteinExistence type="inferred from homology"/>
<dbReference type="UniPathway" id="UPA00078"/>